<evidence type="ECO:0000256" key="4">
    <source>
        <dbReference type="SAM" id="SignalP"/>
    </source>
</evidence>
<keyword evidence="6" id="KW-1185">Reference proteome</keyword>
<dbReference type="SUPFAM" id="SSF47565">
    <property type="entry name" value="Insect pheromone/odorant-binding proteins"/>
    <property type="match status" value="1"/>
</dbReference>
<comment type="similarity">
    <text evidence="2">Belongs to the PBP/GOBP family.</text>
</comment>
<reference evidence="5" key="1">
    <citation type="journal article" date="2023" name="IScience">
        <title>Live-bearing cockroach genome reveals convergent evolutionary mechanisms linked to viviparity in insects and beyond.</title>
        <authorList>
            <person name="Fouks B."/>
            <person name="Harrison M.C."/>
            <person name="Mikhailova A.A."/>
            <person name="Marchal E."/>
            <person name="English S."/>
            <person name="Carruthers M."/>
            <person name="Jennings E.C."/>
            <person name="Chiamaka E.L."/>
            <person name="Frigard R.A."/>
            <person name="Pippel M."/>
            <person name="Attardo G.M."/>
            <person name="Benoit J.B."/>
            <person name="Bornberg-Bauer E."/>
            <person name="Tobe S.S."/>
        </authorList>
    </citation>
    <scope>NUCLEOTIDE SEQUENCE</scope>
    <source>
        <strain evidence="5">Stay&amp;Tobe</strain>
    </source>
</reference>
<dbReference type="InterPro" id="IPR036728">
    <property type="entry name" value="PBP_GOBP_sf"/>
</dbReference>
<protein>
    <recommendedName>
        <fullName evidence="7">Chemosensory protein</fullName>
    </recommendedName>
</protein>
<gene>
    <name evidence="5" type="ORF">L9F63_013151</name>
</gene>
<dbReference type="GO" id="GO:0005576">
    <property type="term" value="C:extracellular region"/>
    <property type="evidence" value="ECO:0007669"/>
    <property type="project" value="UniProtKB-SubCell"/>
</dbReference>
<feature type="chain" id="PRO_5042291751" description="Chemosensory protein" evidence="4">
    <location>
        <begin position="20"/>
        <end position="205"/>
    </location>
</feature>
<feature type="signal peptide" evidence="4">
    <location>
        <begin position="1"/>
        <end position="19"/>
    </location>
</feature>
<evidence type="ECO:0000256" key="3">
    <source>
        <dbReference type="ARBA" id="ARBA00022525"/>
    </source>
</evidence>
<dbReference type="PANTHER" id="PTHR21066">
    <property type="entry name" value="ODORANT-BINDING PROTEIN 59A-RELATED"/>
    <property type="match status" value="1"/>
</dbReference>
<sequence>MAVTFVFIVFAILFAEAFSLSVQRQDNVFYSKAEYDFLRALLGSEHRRRARDVDMTHPPKCCGDKGIMVTEEDHKVMQECEPHGNVGATTACWMECMGQKKHSVDADGYVIKENFTTQYLKHFTDESIKDFTVKSIEECVIYGNEQSKKMGPEESNGNKCNRATLLTSFCVRYKVETGCPENEKIKTDECNQVREDIKAWKSKIE</sequence>
<dbReference type="GO" id="GO:0005549">
    <property type="term" value="F:odorant binding"/>
    <property type="evidence" value="ECO:0007669"/>
    <property type="project" value="InterPro"/>
</dbReference>
<dbReference type="Gene3D" id="1.10.238.270">
    <property type="match status" value="1"/>
</dbReference>
<comment type="subcellular location">
    <subcellularLocation>
        <location evidence="1">Secreted</location>
    </subcellularLocation>
</comment>
<dbReference type="Proteomes" id="UP001233999">
    <property type="component" value="Unassembled WGS sequence"/>
</dbReference>
<dbReference type="InterPro" id="IPR052295">
    <property type="entry name" value="Odorant-binding_protein"/>
</dbReference>
<proteinExistence type="inferred from homology"/>
<name>A0AAD8AAS6_DIPPU</name>
<evidence type="ECO:0000256" key="2">
    <source>
        <dbReference type="ARBA" id="ARBA00008098"/>
    </source>
</evidence>
<comment type="caution">
    <text evidence="5">The sequence shown here is derived from an EMBL/GenBank/DDBJ whole genome shotgun (WGS) entry which is preliminary data.</text>
</comment>
<keyword evidence="4" id="KW-0732">Signal</keyword>
<accession>A0AAD8AAS6</accession>
<reference evidence="5" key="2">
    <citation type="submission" date="2023-05" db="EMBL/GenBank/DDBJ databases">
        <authorList>
            <person name="Fouks B."/>
        </authorList>
    </citation>
    <scope>NUCLEOTIDE SEQUENCE</scope>
    <source>
        <strain evidence="5">Stay&amp;Tobe</strain>
        <tissue evidence="5">Testes</tissue>
    </source>
</reference>
<evidence type="ECO:0000313" key="6">
    <source>
        <dbReference type="Proteomes" id="UP001233999"/>
    </source>
</evidence>
<evidence type="ECO:0000256" key="1">
    <source>
        <dbReference type="ARBA" id="ARBA00004613"/>
    </source>
</evidence>
<organism evidence="5 6">
    <name type="scientific">Diploptera punctata</name>
    <name type="common">Pacific beetle cockroach</name>
    <dbReference type="NCBI Taxonomy" id="6984"/>
    <lineage>
        <taxon>Eukaryota</taxon>
        <taxon>Metazoa</taxon>
        <taxon>Ecdysozoa</taxon>
        <taxon>Arthropoda</taxon>
        <taxon>Hexapoda</taxon>
        <taxon>Insecta</taxon>
        <taxon>Pterygota</taxon>
        <taxon>Neoptera</taxon>
        <taxon>Polyneoptera</taxon>
        <taxon>Dictyoptera</taxon>
        <taxon>Blattodea</taxon>
        <taxon>Blaberoidea</taxon>
        <taxon>Blaberidae</taxon>
        <taxon>Diplopterinae</taxon>
        <taxon>Diploptera</taxon>
    </lineage>
</organism>
<evidence type="ECO:0008006" key="7">
    <source>
        <dbReference type="Google" id="ProtNLM"/>
    </source>
</evidence>
<evidence type="ECO:0000313" key="5">
    <source>
        <dbReference type="EMBL" id="KAJ9595655.1"/>
    </source>
</evidence>
<dbReference type="EMBL" id="JASPKZ010002321">
    <property type="protein sequence ID" value="KAJ9595655.1"/>
    <property type="molecule type" value="Genomic_DNA"/>
</dbReference>
<keyword evidence="3" id="KW-0964">Secreted</keyword>
<dbReference type="AlphaFoldDB" id="A0AAD8AAS6"/>